<dbReference type="EMBL" id="ML119719">
    <property type="protein sequence ID" value="RPA77904.1"/>
    <property type="molecule type" value="Genomic_DNA"/>
</dbReference>
<feature type="region of interest" description="Disordered" evidence="1">
    <location>
        <begin position="71"/>
        <end position="106"/>
    </location>
</feature>
<keyword evidence="3" id="KW-1185">Reference proteome</keyword>
<protein>
    <submittedName>
        <fullName evidence="2">Uncharacterized protein</fullName>
    </submittedName>
</protein>
<proteinExistence type="predicted"/>
<feature type="compositionally biased region" description="Basic and acidic residues" evidence="1">
    <location>
        <begin position="88"/>
        <end position="106"/>
    </location>
</feature>
<evidence type="ECO:0000313" key="3">
    <source>
        <dbReference type="Proteomes" id="UP000275078"/>
    </source>
</evidence>
<dbReference type="AlphaFoldDB" id="A0A3N4I7Y9"/>
<sequence>MEPDRTEALRPCINQVLNMRKQSYPIWFKGKHYYGPDYDGDGALKSALSTALWNFVSWEFENDNGIEAGREVTSSASDWGGGWEDDSVEGRDSDSDSGEDSGHSWHYEDSGENAYYGKAHRDSLKDVVLKIARSKFFRGHNKAGLPRKVNLTSVGGIVTNKWVEKMKSLVRSLDVAEDMVFTWKHFNVDMSFLSPDELKWEWPMTKEWKKKPDFDLIAGEFPKTLGELLEVRRLRNYGWVEFRDLKGFTLENVEWFDIYRKYCEDGVLW</sequence>
<organism evidence="2 3">
    <name type="scientific">Ascobolus immersus RN42</name>
    <dbReference type="NCBI Taxonomy" id="1160509"/>
    <lineage>
        <taxon>Eukaryota</taxon>
        <taxon>Fungi</taxon>
        <taxon>Dikarya</taxon>
        <taxon>Ascomycota</taxon>
        <taxon>Pezizomycotina</taxon>
        <taxon>Pezizomycetes</taxon>
        <taxon>Pezizales</taxon>
        <taxon>Ascobolaceae</taxon>
        <taxon>Ascobolus</taxon>
    </lineage>
</organism>
<dbReference type="Proteomes" id="UP000275078">
    <property type="component" value="Unassembled WGS sequence"/>
</dbReference>
<accession>A0A3N4I7Y9</accession>
<evidence type="ECO:0000313" key="2">
    <source>
        <dbReference type="EMBL" id="RPA77904.1"/>
    </source>
</evidence>
<reference evidence="2 3" key="1">
    <citation type="journal article" date="2018" name="Nat. Ecol. Evol.">
        <title>Pezizomycetes genomes reveal the molecular basis of ectomycorrhizal truffle lifestyle.</title>
        <authorList>
            <person name="Murat C."/>
            <person name="Payen T."/>
            <person name="Noel B."/>
            <person name="Kuo A."/>
            <person name="Morin E."/>
            <person name="Chen J."/>
            <person name="Kohler A."/>
            <person name="Krizsan K."/>
            <person name="Balestrini R."/>
            <person name="Da Silva C."/>
            <person name="Montanini B."/>
            <person name="Hainaut M."/>
            <person name="Levati E."/>
            <person name="Barry K.W."/>
            <person name="Belfiori B."/>
            <person name="Cichocki N."/>
            <person name="Clum A."/>
            <person name="Dockter R.B."/>
            <person name="Fauchery L."/>
            <person name="Guy J."/>
            <person name="Iotti M."/>
            <person name="Le Tacon F."/>
            <person name="Lindquist E.A."/>
            <person name="Lipzen A."/>
            <person name="Malagnac F."/>
            <person name="Mello A."/>
            <person name="Molinier V."/>
            <person name="Miyauchi S."/>
            <person name="Poulain J."/>
            <person name="Riccioni C."/>
            <person name="Rubini A."/>
            <person name="Sitrit Y."/>
            <person name="Splivallo R."/>
            <person name="Traeger S."/>
            <person name="Wang M."/>
            <person name="Zifcakova L."/>
            <person name="Wipf D."/>
            <person name="Zambonelli A."/>
            <person name="Paolocci F."/>
            <person name="Nowrousian M."/>
            <person name="Ottonello S."/>
            <person name="Baldrian P."/>
            <person name="Spatafora J.W."/>
            <person name="Henrissat B."/>
            <person name="Nagy L.G."/>
            <person name="Aury J.M."/>
            <person name="Wincker P."/>
            <person name="Grigoriev I.V."/>
            <person name="Bonfante P."/>
            <person name="Martin F.M."/>
        </authorList>
    </citation>
    <scope>NUCLEOTIDE SEQUENCE [LARGE SCALE GENOMIC DNA]</scope>
    <source>
        <strain evidence="2 3">RN42</strain>
    </source>
</reference>
<name>A0A3N4I7Y9_ASCIM</name>
<gene>
    <name evidence="2" type="ORF">BJ508DRAFT_329789</name>
</gene>
<evidence type="ECO:0000256" key="1">
    <source>
        <dbReference type="SAM" id="MobiDB-lite"/>
    </source>
</evidence>